<evidence type="ECO:0000313" key="3">
    <source>
        <dbReference type="WBParaSite" id="scaffold11153_cov216.g15346"/>
    </source>
</evidence>
<feature type="signal peptide" evidence="1">
    <location>
        <begin position="1"/>
        <end position="26"/>
    </location>
</feature>
<proteinExistence type="predicted"/>
<feature type="chain" id="PRO_5037413765" evidence="1">
    <location>
        <begin position="27"/>
        <end position="577"/>
    </location>
</feature>
<protein>
    <submittedName>
        <fullName evidence="3">Uncharacterized protein</fullName>
    </submittedName>
</protein>
<reference evidence="3" key="1">
    <citation type="submission" date="2022-11" db="UniProtKB">
        <authorList>
            <consortium name="WormBaseParasite"/>
        </authorList>
    </citation>
    <scope>IDENTIFICATION</scope>
</reference>
<accession>A0A915LEQ1</accession>
<evidence type="ECO:0000313" key="2">
    <source>
        <dbReference type="Proteomes" id="UP000887561"/>
    </source>
</evidence>
<name>A0A915LEQ1_MELJA</name>
<keyword evidence="1" id="KW-0732">Signal</keyword>
<dbReference type="Proteomes" id="UP000887561">
    <property type="component" value="Unplaced"/>
</dbReference>
<keyword evidence="2" id="KW-1185">Reference proteome</keyword>
<dbReference type="AlphaFoldDB" id="A0A915LEQ1"/>
<evidence type="ECO:0000256" key="1">
    <source>
        <dbReference type="SAM" id="SignalP"/>
    </source>
</evidence>
<dbReference type="WBParaSite" id="scaffold11153_cov216.g15346">
    <property type="protein sequence ID" value="scaffold11153_cov216.g15346"/>
    <property type="gene ID" value="scaffold11153_cov216.g15346"/>
</dbReference>
<organism evidence="2 3">
    <name type="scientific">Meloidogyne javanica</name>
    <name type="common">Root-knot nematode worm</name>
    <dbReference type="NCBI Taxonomy" id="6303"/>
    <lineage>
        <taxon>Eukaryota</taxon>
        <taxon>Metazoa</taxon>
        <taxon>Ecdysozoa</taxon>
        <taxon>Nematoda</taxon>
        <taxon>Chromadorea</taxon>
        <taxon>Rhabditida</taxon>
        <taxon>Tylenchina</taxon>
        <taxon>Tylenchomorpha</taxon>
        <taxon>Tylenchoidea</taxon>
        <taxon>Meloidogynidae</taxon>
        <taxon>Meloidogyninae</taxon>
        <taxon>Meloidogyne</taxon>
        <taxon>Meloidogyne incognita group</taxon>
    </lineage>
</organism>
<sequence>MIINLSFNKILPLLALNLLLLKYSYGMFPPHIYPHHQQHQQNPNDLVDKLELIENTEEEFSQMLEKVDKFKDKYIEINPKLILGNALRPFTQKLPREAIVYKELFDKLKLFWFDKVEDDLNVENKNAEVPLISLETSHNEERNNFAKEWEDDTLKALNDDLQVNQPTQQPTQIISPQYTQHGQRNIDVHDKLGLKKVEDLPLQENLLYLRKTVNNVLKQIFTEFVVGLEYNSFKKMGEEFEKTEELIKEYMLDRYKNLYDQKDKIAHLHKLYIEIIEKNAKLKIKNYWTKHVLDFKNKGFGLVVGKLKTIELEDINELIKNNYAGLDEELTPSRILDDKVSKLENNNDIRNIVLKDFWKQNKKKVAIFHLEGGEKEEMKMNQQEIEIFEKHQKGEIKLEKEQKDRLDDIKDRFETWIVAEFSLKKALKDVAKFFEKEEVYMQHFKADHLMSKEIQYKSFFNNLSSLADNIEENIALPKKWLEDEETFYSTKHEDSRDKTNDNFLEKLSVLIRINAGQVLLAYTRMKQVFKAFNVDDFDQQKARQLAGIFEGKIKSEADQAVLENIHERILKFYEKHL</sequence>